<dbReference type="CDD" id="cd00146">
    <property type="entry name" value="PKD"/>
    <property type="match status" value="1"/>
</dbReference>
<dbReference type="InterPro" id="IPR036388">
    <property type="entry name" value="WH-like_DNA-bd_sf"/>
</dbReference>
<keyword evidence="3" id="KW-0472">Membrane</keyword>
<gene>
    <name evidence="5" type="ORF">FVR03_20900</name>
</gene>
<evidence type="ECO:0000256" key="1">
    <source>
        <dbReference type="ARBA" id="ARBA00022553"/>
    </source>
</evidence>
<feature type="transmembrane region" description="Helical" evidence="3">
    <location>
        <begin position="763"/>
        <end position="780"/>
    </location>
</feature>
<dbReference type="GO" id="GO:0003677">
    <property type="term" value="F:DNA binding"/>
    <property type="evidence" value="ECO:0007669"/>
    <property type="project" value="InterPro"/>
</dbReference>
<comment type="caution">
    <text evidence="5">The sequence shown here is derived from an EMBL/GenBank/DDBJ whole genome shotgun (WGS) entry which is preliminary data.</text>
</comment>
<feature type="domain" description="HTH luxR-type" evidence="4">
    <location>
        <begin position="916"/>
        <end position="973"/>
    </location>
</feature>
<dbReference type="Proteomes" id="UP000321926">
    <property type="component" value="Unassembled WGS sequence"/>
</dbReference>
<dbReference type="InterPro" id="IPR011123">
    <property type="entry name" value="Y_Y_Y"/>
</dbReference>
<dbReference type="PANTHER" id="PTHR43547:SF2">
    <property type="entry name" value="HYBRID SIGNAL TRANSDUCTION HISTIDINE KINASE C"/>
    <property type="match status" value="1"/>
</dbReference>
<dbReference type="InterPro" id="IPR016032">
    <property type="entry name" value="Sig_transdc_resp-reg_C-effctor"/>
</dbReference>
<dbReference type="EMBL" id="VRTY01000113">
    <property type="protein sequence ID" value="TXK28402.1"/>
    <property type="molecule type" value="Genomic_DNA"/>
</dbReference>
<accession>A0A5C8J0B2</accession>
<dbReference type="OrthoDB" id="9806995at2"/>
<dbReference type="GO" id="GO:0000155">
    <property type="term" value="F:phosphorelay sensor kinase activity"/>
    <property type="evidence" value="ECO:0007669"/>
    <property type="project" value="TreeGrafter"/>
</dbReference>
<proteinExistence type="predicted"/>
<dbReference type="InterPro" id="IPR015943">
    <property type="entry name" value="WD40/YVTN_repeat-like_dom_sf"/>
</dbReference>
<dbReference type="Gene3D" id="2.60.40.10">
    <property type="entry name" value="Immunoglobulins"/>
    <property type="match status" value="1"/>
</dbReference>
<dbReference type="SUPFAM" id="SSF46894">
    <property type="entry name" value="C-terminal effector domain of the bipartite response regulators"/>
    <property type="match status" value="1"/>
</dbReference>
<dbReference type="SUPFAM" id="SSF63829">
    <property type="entry name" value="Calcium-dependent phosphotriesterase"/>
    <property type="match status" value="2"/>
</dbReference>
<dbReference type="PANTHER" id="PTHR43547">
    <property type="entry name" value="TWO-COMPONENT HISTIDINE KINASE"/>
    <property type="match status" value="1"/>
</dbReference>
<dbReference type="InterPro" id="IPR000792">
    <property type="entry name" value="Tscrpt_reg_LuxR_C"/>
</dbReference>
<dbReference type="InterPro" id="IPR013783">
    <property type="entry name" value="Ig-like_fold"/>
</dbReference>
<evidence type="ECO:0000256" key="2">
    <source>
        <dbReference type="SAM" id="Coils"/>
    </source>
</evidence>
<dbReference type="AlphaFoldDB" id="A0A5C8J0B2"/>
<keyword evidence="2" id="KW-0175">Coiled coil</keyword>
<dbReference type="Pfam" id="PF07495">
    <property type="entry name" value="Y_Y_Y"/>
    <property type="match status" value="1"/>
</dbReference>
<evidence type="ECO:0000256" key="3">
    <source>
        <dbReference type="SAM" id="Phobius"/>
    </source>
</evidence>
<keyword evidence="1" id="KW-0597">Phosphoprotein</keyword>
<sequence>MKKYLLVLFFCCLQVALWGQVKNEGIPTIRNYTQKDYKAASQNWAIVQDHRGVMYFGNNSGILEFDGNYWNVIALANRTNVRSLAIDKKGRLYVGGQDDFGYLVPDAQGQLTYVSLKPQIEKQYQNFDDVWKIYPASEGVYFCTTSAIYFLQHNKVKVYKVPAEKSEVAFFLQEKLYVPVIGRGIYELKQGQMVLIPNSQAFSQRVITAMLPAADNKVLLVTEQNGIFLYDGYSHFEPWGTEVHDFLAEAKAGTAIALAEGYAIGTSLDGLLLIDTNGLPRQHLNRDNGLQNNTIRSIYQDNAGNLWLGLNNGIDYLEINSPFTLFNIKNGLPGTAYASLMDKDRLYLGTSDGLFYKNWSNTESPLQASAFRLIGNSQGQVYNLQNIAGHLLLSHHDGAFEVINDKAYRLSDHRGAWLFMPLKTFPGYLICGTYSGLYLYKLVNGNMQYQWKIDGFNESSRVMEEDEEGNLWVAHGYKGVYKIRLDPSLTKTQQVSYYNEQHGFPSNLFINAFKIGGKLVFAGERGVFSYNKATDRFVVHEEFNRLFENNVHVRKLVEDQNGNIWFSAGDELGMLKKQPNGSYEVEKKAFSKMKGKLVGGFEHIAYYDRSNVLFGTDEGFVHYHPSFLQTSNVDHVFNALIRRVEAAADGQDSLVYAGAFAENEVAAVQQPAHFSPRLPYAFNSVKFTYGAISYSDADGMEYQYFLEGHDKNWSPWTKVLQKEYTNLQEGTYTFQVRARDIYNQVSSAATYQFEVSPPWYRSIWAYAVYVVLGLGVLYLVKQLVSRHINQTKLKLEQEQQKALRLKEAQHAEEVLKAEKEIIKLNNNQLENELNLKNKELASSAMHVMHSLETIEKVRFQLQDVIDHVNDRDALHQLRKVLKSVEEEIKFENNWEQFELHFNQIHEDFLKRLRDDFPELTHRDIKLCAYLRMNLSSKEMASLLNLSLRGIETSRYRIRKKMNLEQEVNLAEFILKY</sequence>
<dbReference type="InterPro" id="IPR011110">
    <property type="entry name" value="Reg_prop"/>
</dbReference>
<keyword evidence="3" id="KW-1133">Transmembrane helix</keyword>
<reference evidence="5 6" key="1">
    <citation type="submission" date="2019-08" db="EMBL/GenBank/DDBJ databases">
        <authorList>
            <person name="Shi S."/>
        </authorList>
    </citation>
    <scope>NUCLEOTIDE SEQUENCE [LARGE SCALE GENOMIC DNA]</scope>
    <source>
        <strain evidence="5 6">GY10130</strain>
    </source>
</reference>
<evidence type="ECO:0000259" key="4">
    <source>
        <dbReference type="SMART" id="SM00421"/>
    </source>
</evidence>
<dbReference type="Gene3D" id="2.130.10.10">
    <property type="entry name" value="YVTN repeat-like/Quinoprotein amine dehydrogenase"/>
    <property type="match status" value="3"/>
</dbReference>
<protein>
    <recommendedName>
        <fullName evidence="4">HTH luxR-type domain-containing protein</fullName>
    </recommendedName>
</protein>
<dbReference type="GO" id="GO:0006355">
    <property type="term" value="P:regulation of DNA-templated transcription"/>
    <property type="evidence" value="ECO:0007669"/>
    <property type="project" value="InterPro"/>
</dbReference>
<feature type="coiled-coil region" evidence="2">
    <location>
        <begin position="788"/>
        <end position="839"/>
    </location>
</feature>
<dbReference type="SMART" id="SM00421">
    <property type="entry name" value="HTH_LUXR"/>
    <property type="match status" value="1"/>
</dbReference>
<keyword evidence="6" id="KW-1185">Reference proteome</keyword>
<name>A0A5C8J0B2_9BACT</name>
<evidence type="ECO:0000313" key="5">
    <source>
        <dbReference type="EMBL" id="TXK28402.1"/>
    </source>
</evidence>
<dbReference type="RefSeq" id="WP_147923719.1">
    <property type="nucleotide sequence ID" value="NZ_VRTY01000113.1"/>
</dbReference>
<dbReference type="Pfam" id="PF07494">
    <property type="entry name" value="Reg_prop"/>
    <property type="match status" value="1"/>
</dbReference>
<dbReference type="Gene3D" id="1.10.10.10">
    <property type="entry name" value="Winged helix-like DNA-binding domain superfamily/Winged helix DNA-binding domain"/>
    <property type="match status" value="1"/>
</dbReference>
<organism evidence="5 6">
    <name type="scientific">Pontibacter qinzhouensis</name>
    <dbReference type="NCBI Taxonomy" id="2603253"/>
    <lineage>
        <taxon>Bacteria</taxon>
        <taxon>Pseudomonadati</taxon>
        <taxon>Bacteroidota</taxon>
        <taxon>Cytophagia</taxon>
        <taxon>Cytophagales</taxon>
        <taxon>Hymenobacteraceae</taxon>
        <taxon>Pontibacter</taxon>
    </lineage>
</organism>
<evidence type="ECO:0000313" key="6">
    <source>
        <dbReference type="Proteomes" id="UP000321926"/>
    </source>
</evidence>
<keyword evidence="3" id="KW-0812">Transmembrane</keyword>